<comment type="caution">
    <text evidence="2">The sequence shown here is derived from an EMBL/GenBank/DDBJ whole genome shotgun (WGS) entry which is preliminary data.</text>
</comment>
<sequence>MATSASVLPAKPALARRTPESVIPTIPAIPTINDSNDSNDSAHRQAAARPLGLRSPLAGGAGAAAKGLPLSGECRLLELLPWTTAARESAFDLEISRLNPGDRSLGEKDPRVGKNNPGFHGRHRRIDGDDRTIDDAHRSLSMSRTGRSLPAMQGWLRKDESWSKKYPPWVATDEAWIKKDRSVIRAHATVDQSATNFAGDARRFYQKEAAIAVAQRLFHHGDETIGADAERLD</sequence>
<reference evidence="2 3" key="1">
    <citation type="submission" date="2019-03" db="EMBL/GenBank/DDBJ databases">
        <title>Metabolic reconstructions from genomes of highly enriched 'Candidatus Accumulibacter' and 'Candidatus Competibacter' bioreactor populations.</title>
        <authorList>
            <person name="Annavajhala M.K."/>
            <person name="Welles L."/>
            <person name="Abbas B."/>
            <person name="Sorokin D."/>
            <person name="Park H."/>
            <person name="Van Loosdrecht M."/>
            <person name="Chandran K."/>
        </authorList>
    </citation>
    <scope>NUCLEOTIDE SEQUENCE [LARGE SCALE GENOMIC DNA]</scope>
    <source>
        <strain evidence="2 3">SBR_S</strain>
    </source>
</reference>
<evidence type="ECO:0000313" key="3">
    <source>
        <dbReference type="Proteomes" id="UP000749010"/>
    </source>
</evidence>
<feature type="region of interest" description="Disordered" evidence="1">
    <location>
        <begin position="1"/>
        <end position="47"/>
    </location>
</feature>
<name>A0ABX1U2I8_9PROT</name>
<evidence type="ECO:0000313" key="2">
    <source>
        <dbReference type="EMBL" id="NMQ29544.1"/>
    </source>
</evidence>
<keyword evidence="3" id="KW-1185">Reference proteome</keyword>
<organism evidence="2 3">
    <name type="scientific">Candidatus Accumulibacter phosphatis</name>
    <dbReference type="NCBI Taxonomy" id="327160"/>
    <lineage>
        <taxon>Bacteria</taxon>
        <taxon>Pseudomonadati</taxon>
        <taxon>Pseudomonadota</taxon>
        <taxon>Betaproteobacteria</taxon>
        <taxon>Candidatus Accumulibacter</taxon>
    </lineage>
</organism>
<dbReference type="Proteomes" id="UP000749010">
    <property type="component" value="Unassembled WGS sequence"/>
</dbReference>
<accession>A0ABX1U2I8</accession>
<evidence type="ECO:0000256" key="1">
    <source>
        <dbReference type="SAM" id="MobiDB-lite"/>
    </source>
</evidence>
<protein>
    <submittedName>
        <fullName evidence="2">Uncharacterized protein</fullName>
    </submittedName>
</protein>
<dbReference type="EMBL" id="SPMY01000059">
    <property type="protein sequence ID" value="NMQ29544.1"/>
    <property type="molecule type" value="Genomic_DNA"/>
</dbReference>
<dbReference type="RefSeq" id="WP_169068003.1">
    <property type="nucleotide sequence ID" value="NZ_SPMY01000059.1"/>
</dbReference>
<feature type="region of interest" description="Disordered" evidence="1">
    <location>
        <begin position="98"/>
        <end position="130"/>
    </location>
</feature>
<gene>
    <name evidence="2" type="ORF">E4Q23_18290</name>
</gene>
<proteinExistence type="predicted"/>